<feature type="region of interest" description="Disordered" evidence="1">
    <location>
        <begin position="41"/>
        <end position="71"/>
    </location>
</feature>
<evidence type="ECO:0000256" key="1">
    <source>
        <dbReference type="SAM" id="MobiDB-lite"/>
    </source>
</evidence>
<dbReference type="InterPro" id="IPR009636">
    <property type="entry name" value="SCAF"/>
</dbReference>
<name>A0A3A6PKJ1_9BACL</name>
<organism evidence="2 3">
    <name type="scientific">Paenibacillus pinisoli</name>
    <dbReference type="NCBI Taxonomy" id="1276110"/>
    <lineage>
        <taxon>Bacteria</taxon>
        <taxon>Bacillati</taxon>
        <taxon>Bacillota</taxon>
        <taxon>Bacilli</taxon>
        <taxon>Bacillales</taxon>
        <taxon>Paenibacillaceae</taxon>
        <taxon>Paenibacillus</taxon>
    </lineage>
</organism>
<feature type="compositionally biased region" description="Basic and acidic residues" evidence="1">
    <location>
        <begin position="41"/>
        <end position="52"/>
    </location>
</feature>
<protein>
    <recommendedName>
        <fullName evidence="4">Phage minor structural protein GP20</fullName>
    </recommendedName>
</protein>
<dbReference type="Proteomes" id="UP000267798">
    <property type="component" value="Unassembled WGS sequence"/>
</dbReference>
<proteinExistence type="predicted"/>
<sequence>MTKEQFIALGLTEEQAEKAAAASAEELKGYIPKARFDEVNDAKKQAEKDRDAVSGQLEGLKKSAGDNEELKQQIEKLQGDNKSAKEKYEADAKELRLSTAVKLALAGKVHDPDIVAGLLDKTKIELDDNGGVKAGLDDQLKALQTSKAFLFVSEDAGTAGNSFQFKGFKPHEGAGGSGGGSKDKASDFGKHVADYARANSATSDAQKSYFGG</sequence>
<dbReference type="OrthoDB" id="2365850at2"/>
<evidence type="ECO:0000313" key="3">
    <source>
        <dbReference type="Proteomes" id="UP000267798"/>
    </source>
</evidence>
<dbReference type="AlphaFoldDB" id="A0A3A6PKJ1"/>
<feature type="region of interest" description="Disordered" evidence="1">
    <location>
        <begin position="163"/>
        <end position="185"/>
    </location>
</feature>
<feature type="compositionally biased region" description="Basic and acidic residues" evidence="1">
    <location>
        <begin position="59"/>
        <end position="71"/>
    </location>
</feature>
<dbReference type="Pfam" id="PF06810">
    <property type="entry name" value="Phage_scaffold"/>
    <property type="match status" value="1"/>
</dbReference>
<comment type="caution">
    <text evidence="2">The sequence shown here is derived from an EMBL/GenBank/DDBJ whole genome shotgun (WGS) entry which is preliminary data.</text>
</comment>
<accession>A0A3A6PKJ1</accession>
<dbReference type="RefSeq" id="WP_120106851.1">
    <property type="nucleotide sequence ID" value="NZ_QXQB01000001.1"/>
</dbReference>
<reference evidence="2 3" key="1">
    <citation type="submission" date="2018-09" db="EMBL/GenBank/DDBJ databases">
        <title>Paenibacillus aracenensis nov. sp. isolated from a cave in southern Spain.</title>
        <authorList>
            <person name="Jurado V."/>
            <person name="Gutierrez-Patricio S."/>
            <person name="Gonzalez-Pimentel J.L."/>
            <person name="Miller A.Z."/>
            <person name="Laiz L."/>
            <person name="Saiz-Jimenez C."/>
        </authorList>
    </citation>
    <scope>NUCLEOTIDE SEQUENCE [LARGE SCALE GENOMIC DNA]</scope>
    <source>
        <strain evidence="2 3">JCM 19203</strain>
    </source>
</reference>
<keyword evidence="3" id="KW-1185">Reference proteome</keyword>
<evidence type="ECO:0000313" key="2">
    <source>
        <dbReference type="EMBL" id="RJX40880.1"/>
    </source>
</evidence>
<evidence type="ECO:0008006" key="4">
    <source>
        <dbReference type="Google" id="ProtNLM"/>
    </source>
</evidence>
<gene>
    <name evidence="2" type="ORF">D3P09_02325</name>
</gene>
<dbReference type="EMBL" id="QXQB01000001">
    <property type="protein sequence ID" value="RJX40880.1"/>
    <property type="molecule type" value="Genomic_DNA"/>
</dbReference>